<dbReference type="AlphaFoldDB" id="A0A238IY33"/>
<dbReference type="InterPro" id="IPR009936">
    <property type="entry name" value="DUF1468"/>
</dbReference>
<keyword evidence="1" id="KW-0472">Membrane</keyword>
<evidence type="ECO:0000256" key="1">
    <source>
        <dbReference type="SAM" id="Phobius"/>
    </source>
</evidence>
<feature type="transmembrane region" description="Helical" evidence="1">
    <location>
        <begin position="70"/>
        <end position="92"/>
    </location>
</feature>
<protein>
    <submittedName>
        <fullName evidence="3">Tripartite tricarboxylate transporter TctB family protein</fullName>
    </submittedName>
</protein>
<proteinExistence type="predicted"/>
<evidence type="ECO:0000313" key="4">
    <source>
        <dbReference type="Proteomes" id="UP000201838"/>
    </source>
</evidence>
<dbReference type="RefSeq" id="WP_093973389.1">
    <property type="nucleotide sequence ID" value="NZ_FXXQ01000004.1"/>
</dbReference>
<keyword evidence="1" id="KW-0812">Transmembrane</keyword>
<evidence type="ECO:0000259" key="2">
    <source>
        <dbReference type="Pfam" id="PF07331"/>
    </source>
</evidence>
<feature type="domain" description="DUF1468" evidence="2">
    <location>
        <begin position="6"/>
        <end position="135"/>
    </location>
</feature>
<dbReference type="EMBL" id="FXXQ01000004">
    <property type="protein sequence ID" value="SMX23399.1"/>
    <property type="molecule type" value="Genomic_DNA"/>
</dbReference>
<accession>A0A238IY33</accession>
<sequence length="163" mass="17315">MASDRIFGLITLITAVAYIAAATQIQTNFFSGEFLPKLFPLLIGGVAAICSLSIIFRADPDPDWPGGPTWISMAIAVVVLAIYAVLLKPLGFIGPTIFAAGILSYQISFRPVASILSGFGLSLGLFVLFKYALGLGNIVAYRIPKEGQLWDALAILIPFVGGH</sequence>
<name>A0A238IY33_9RHOB</name>
<gene>
    <name evidence="3" type="ORF">BOA8489_01506</name>
</gene>
<keyword evidence="1" id="KW-1133">Transmembrane helix</keyword>
<reference evidence="3 4" key="1">
    <citation type="submission" date="2017-05" db="EMBL/GenBank/DDBJ databases">
        <authorList>
            <person name="Song R."/>
            <person name="Chenine A.L."/>
            <person name="Ruprecht R.M."/>
        </authorList>
    </citation>
    <scope>NUCLEOTIDE SEQUENCE [LARGE SCALE GENOMIC DNA]</scope>
    <source>
        <strain evidence="3 4">CECT 8489</strain>
    </source>
</reference>
<feature type="transmembrane region" description="Helical" evidence="1">
    <location>
        <begin position="112"/>
        <end position="133"/>
    </location>
</feature>
<feature type="transmembrane region" description="Helical" evidence="1">
    <location>
        <begin position="38"/>
        <end position="58"/>
    </location>
</feature>
<keyword evidence="4" id="KW-1185">Reference proteome</keyword>
<dbReference type="Proteomes" id="UP000201838">
    <property type="component" value="Unassembled WGS sequence"/>
</dbReference>
<evidence type="ECO:0000313" key="3">
    <source>
        <dbReference type="EMBL" id="SMX23399.1"/>
    </source>
</evidence>
<dbReference type="Pfam" id="PF07331">
    <property type="entry name" value="TctB"/>
    <property type="match status" value="1"/>
</dbReference>
<organism evidence="3 4">
    <name type="scientific">Boseongicola aestuarii</name>
    <dbReference type="NCBI Taxonomy" id="1470561"/>
    <lineage>
        <taxon>Bacteria</taxon>
        <taxon>Pseudomonadati</taxon>
        <taxon>Pseudomonadota</taxon>
        <taxon>Alphaproteobacteria</taxon>
        <taxon>Rhodobacterales</taxon>
        <taxon>Paracoccaceae</taxon>
        <taxon>Boseongicola</taxon>
    </lineage>
</organism>
<dbReference type="OrthoDB" id="5519430at2"/>